<keyword evidence="1" id="KW-1133">Transmembrane helix</keyword>
<organism evidence="2 3">
    <name type="scientific">Paramecium pentaurelia</name>
    <dbReference type="NCBI Taxonomy" id="43138"/>
    <lineage>
        <taxon>Eukaryota</taxon>
        <taxon>Sar</taxon>
        <taxon>Alveolata</taxon>
        <taxon>Ciliophora</taxon>
        <taxon>Intramacronucleata</taxon>
        <taxon>Oligohymenophorea</taxon>
        <taxon>Peniculida</taxon>
        <taxon>Parameciidae</taxon>
        <taxon>Paramecium</taxon>
    </lineage>
</organism>
<keyword evidence="1" id="KW-0472">Membrane</keyword>
<keyword evidence="3" id="KW-1185">Reference proteome</keyword>
<dbReference type="Proteomes" id="UP000689195">
    <property type="component" value="Unassembled WGS sequence"/>
</dbReference>
<proteinExistence type="predicted"/>
<sequence length="236" mass="28204">MKNQNRKGKPKLGQVCSLILFKSCSYIQKVQEIVISLLFNFSFFKRQVRCNAIKSGVKEIENMFEIPSLNSCLNQLKKDYCIFQKGQQVMRKFFLFLKEISNISECKTKWSYNLNIEFHYSMAHANKYQYIQVFLNKAFEGFLIHSKNILISFFCQIPLLTQIQPKTIIFQFSLLIQIDNFLSYYFLICSQFTSSYEFQFIQYLATNYVIYLINYLDIYYILHILFFMSEIQHSII</sequence>
<evidence type="ECO:0000256" key="1">
    <source>
        <dbReference type="SAM" id="Phobius"/>
    </source>
</evidence>
<evidence type="ECO:0008006" key="4">
    <source>
        <dbReference type="Google" id="ProtNLM"/>
    </source>
</evidence>
<dbReference type="AlphaFoldDB" id="A0A8S1VBB4"/>
<evidence type="ECO:0000313" key="3">
    <source>
        <dbReference type="Proteomes" id="UP000689195"/>
    </source>
</evidence>
<evidence type="ECO:0000313" key="2">
    <source>
        <dbReference type="EMBL" id="CAD8172176.1"/>
    </source>
</evidence>
<reference evidence="2" key="1">
    <citation type="submission" date="2021-01" db="EMBL/GenBank/DDBJ databases">
        <authorList>
            <consortium name="Genoscope - CEA"/>
            <person name="William W."/>
        </authorList>
    </citation>
    <scope>NUCLEOTIDE SEQUENCE</scope>
</reference>
<accession>A0A8S1VBB4</accession>
<feature type="transmembrane region" description="Helical" evidence="1">
    <location>
        <begin position="168"/>
        <end position="188"/>
    </location>
</feature>
<gene>
    <name evidence="2" type="ORF">PPENT_87.1.T0560130</name>
</gene>
<keyword evidence="1" id="KW-0812">Transmembrane</keyword>
<comment type="caution">
    <text evidence="2">The sequence shown here is derived from an EMBL/GenBank/DDBJ whole genome shotgun (WGS) entry which is preliminary data.</text>
</comment>
<dbReference type="EMBL" id="CAJJDO010000056">
    <property type="protein sequence ID" value="CAD8172176.1"/>
    <property type="molecule type" value="Genomic_DNA"/>
</dbReference>
<name>A0A8S1VBB4_9CILI</name>
<feature type="transmembrane region" description="Helical" evidence="1">
    <location>
        <begin position="208"/>
        <end position="228"/>
    </location>
</feature>
<protein>
    <recommendedName>
        <fullName evidence="4">Transmembrane protein</fullName>
    </recommendedName>
</protein>